<reference evidence="3" key="1">
    <citation type="journal article" date="2015" name="BMC Genomics">
        <title>Genomic and transcriptomic analysis of the endophytic fungus Pestalotiopsis fici reveals its lifestyle and high potential for synthesis of natural products.</title>
        <authorList>
            <person name="Wang X."/>
            <person name="Zhang X."/>
            <person name="Liu L."/>
            <person name="Xiang M."/>
            <person name="Wang W."/>
            <person name="Sun X."/>
            <person name="Che Y."/>
            <person name="Guo L."/>
            <person name="Liu G."/>
            <person name="Guo L."/>
            <person name="Wang C."/>
            <person name="Yin W.B."/>
            <person name="Stadler M."/>
            <person name="Zhang X."/>
            <person name="Liu X."/>
        </authorList>
    </citation>
    <scope>NUCLEOTIDE SEQUENCE [LARGE SCALE GENOMIC DNA]</scope>
    <source>
        <strain evidence="3">W106-1 / CGMCC3.15140</strain>
    </source>
</reference>
<dbReference type="RefSeq" id="XP_007832441.1">
    <property type="nucleotide sequence ID" value="XM_007834250.1"/>
</dbReference>
<sequence length="353" mass="40453">MTVRVVPPFARLDEDDDFVTWEDIPEEPPRQGMVRRVSSHGAFESWVDERLIKRHRRPAWLLKKSNRPGRELDYLRSASPVIPKAVSFRPYGEDPYKKWRHLLQTAPHYAPENHHTISFEELEAQPQGSPIYLEQQLSNVVSRRHNWFFVNPLPQLIFRLLVLGSTISSLAIATTLYRTHWWYTATNQWELAQKGQVILAMSVDSLSIPYVFYMTFDDIFGAPLGLRRPIIKVSLTLLDLFFIILKAASASLAFQALETSSDELNLSLVRALAACILTGLVFWVANFTISLLRIIERLGGMEKGSKMMEKGRRKMQLRQPTVNGSAANEKVPYTSATTNGRRFSRPISISRKR</sequence>
<dbReference type="HOGENOM" id="CLU_785521_0_0_1"/>
<dbReference type="InterPro" id="IPR037737">
    <property type="entry name" value="Srf1"/>
</dbReference>
<organism evidence="2 3">
    <name type="scientific">Pestalotiopsis fici (strain W106-1 / CGMCC3.15140)</name>
    <dbReference type="NCBI Taxonomy" id="1229662"/>
    <lineage>
        <taxon>Eukaryota</taxon>
        <taxon>Fungi</taxon>
        <taxon>Dikarya</taxon>
        <taxon>Ascomycota</taxon>
        <taxon>Pezizomycotina</taxon>
        <taxon>Sordariomycetes</taxon>
        <taxon>Xylariomycetidae</taxon>
        <taxon>Amphisphaeriales</taxon>
        <taxon>Sporocadaceae</taxon>
        <taxon>Pestalotiopsis</taxon>
    </lineage>
</organism>
<dbReference type="OrthoDB" id="2589563at2759"/>
<keyword evidence="3" id="KW-1185">Reference proteome</keyword>
<evidence type="ECO:0000313" key="2">
    <source>
        <dbReference type="EMBL" id="ETS83793.1"/>
    </source>
</evidence>
<keyword evidence="1" id="KW-0812">Transmembrane</keyword>
<accession>W3XCH9</accession>
<evidence type="ECO:0000256" key="1">
    <source>
        <dbReference type="SAM" id="Phobius"/>
    </source>
</evidence>
<proteinExistence type="predicted"/>
<dbReference type="GeneID" id="19270682"/>
<feature type="transmembrane region" description="Helical" evidence="1">
    <location>
        <begin position="269"/>
        <end position="295"/>
    </location>
</feature>
<keyword evidence="1" id="KW-0472">Membrane</keyword>
<gene>
    <name evidence="2" type="ORF">PFICI_05669</name>
</gene>
<evidence type="ECO:0000313" key="3">
    <source>
        <dbReference type="Proteomes" id="UP000030651"/>
    </source>
</evidence>
<dbReference type="Proteomes" id="UP000030651">
    <property type="component" value="Unassembled WGS sequence"/>
</dbReference>
<feature type="transmembrane region" description="Helical" evidence="1">
    <location>
        <begin position="237"/>
        <end position="257"/>
    </location>
</feature>
<dbReference type="EMBL" id="KI912111">
    <property type="protein sequence ID" value="ETS83793.1"/>
    <property type="molecule type" value="Genomic_DNA"/>
</dbReference>
<dbReference type="OMA" id="ISWILNF"/>
<dbReference type="GO" id="GO:0000324">
    <property type="term" value="C:fungal-type vacuole"/>
    <property type="evidence" value="ECO:0007669"/>
    <property type="project" value="TreeGrafter"/>
</dbReference>
<dbReference type="GO" id="GO:0071944">
    <property type="term" value="C:cell periphery"/>
    <property type="evidence" value="ECO:0007669"/>
    <property type="project" value="TreeGrafter"/>
</dbReference>
<protein>
    <submittedName>
        <fullName evidence="2">Uncharacterized protein</fullName>
    </submittedName>
</protein>
<dbReference type="PANTHER" id="PTHR36819">
    <property type="entry name" value="REGULATOR OF PHOSPHOLIPASE D SRF1"/>
    <property type="match status" value="1"/>
</dbReference>
<dbReference type="KEGG" id="pfy:PFICI_05669"/>
<name>W3XCH9_PESFW</name>
<keyword evidence="1" id="KW-1133">Transmembrane helix</keyword>
<dbReference type="eggNOG" id="ENOG502QPXG">
    <property type="taxonomic scope" value="Eukaryota"/>
</dbReference>
<dbReference type="PANTHER" id="PTHR36819:SF1">
    <property type="entry name" value="REGULATOR OF PHOSPHOLIPASE D SRF1"/>
    <property type="match status" value="1"/>
</dbReference>
<dbReference type="AlphaFoldDB" id="W3XCH9"/>
<dbReference type="InParanoid" id="W3XCH9"/>
<feature type="transmembrane region" description="Helical" evidence="1">
    <location>
        <begin position="156"/>
        <end position="177"/>
    </location>
</feature>